<dbReference type="EC" id="2.7.13.3" evidence="6"/>
<dbReference type="KEGG" id="cgrn:4412665_00747"/>
<gene>
    <name evidence="6" type="primary">desK_2</name>
    <name evidence="6" type="ORF">SAMEA4412665_00747</name>
</gene>
<evidence type="ECO:0000256" key="4">
    <source>
        <dbReference type="SAM" id="Phobius"/>
    </source>
</evidence>
<dbReference type="SUPFAM" id="SSF55874">
    <property type="entry name" value="ATPase domain of HSP90 chaperone/DNA topoisomerase II/histidine kinase"/>
    <property type="match status" value="1"/>
</dbReference>
<dbReference type="InterPro" id="IPR036890">
    <property type="entry name" value="HATPase_C_sf"/>
</dbReference>
<dbReference type="eggNOG" id="COG4585">
    <property type="taxonomic scope" value="Bacteria"/>
</dbReference>
<dbReference type="PANTHER" id="PTHR24421:SF63">
    <property type="entry name" value="SENSOR HISTIDINE KINASE DESK"/>
    <property type="match status" value="1"/>
</dbReference>
<feature type="transmembrane region" description="Helical" evidence="4">
    <location>
        <begin position="21"/>
        <end position="39"/>
    </location>
</feature>
<feature type="transmembrane region" description="Helical" evidence="4">
    <location>
        <begin position="152"/>
        <end position="170"/>
    </location>
</feature>
<dbReference type="GO" id="GO:0000155">
    <property type="term" value="F:phosphorelay sensor kinase activity"/>
    <property type="evidence" value="ECO:0007669"/>
    <property type="project" value="InterPro"/>
</dbReference>
<dbReference type="PANTHER" id="PTHR24421">
    <property type="entry name" value="NITRATE/NITRITE SENSOR PROTEIN NARX-RELATED"/>
    <property type="match status" value="1"/>
</dbReference>
<dbReference type="GO" id="GO:0016020">
    <property type="term" value="C:membrane"/>
    <property type="evidence" value="ECO:0007669"/>
    <property type="project" value="InterPro"/>
</dbReference>
<keyword evidence="4" id="KW-0472">Membrane</keyword>
<keyword evidence="4" id="KW-1133">Transmembrane helix</keyword>
<evidence type="ECO:0000259" key="5">
    <source>
        <dbReference type="Pfam" id="PF07730"/>
    </source>
</evidence>
<keyword evidence="3" id="KW-0902">Two-component regulatory system</keyword>
<keyword evidence="4" id="KW-0812">Transmembrane</keyword>
<feature type="transmembrane region" description="Helical" evidence="4">
    <location>
        <begin position="45"/>
        <end position="66"/>
    </location>
</feature>
<dbReference type="EMBL" id="LT906441">
    <property type="protein sequence ID" value="SNV32171.1"/>
    <property type="molecule type" value="Genomic_DNA"/>
</dbReference>
<accession>A0A239WCC2</accession>
<evidence type="ECO:0000313" key="6">
    <source>
        <dbReference type="EMBL" id="SNV32171.1"/>
    </source>
</evidence>
<dbReference type="GO" id="GO:0046983">
    <property type="term" value="F:protein dimerization activity"/>
    <property type="evidence" value="ECO:0007669"/>
    <property type="project" value="InterPro"/>
</dbReference>
<feature type="domain" description="Signal transduction histidine kinase subgroup 3 dimerisation and phosphoacceptor" evidence="5">
    <location>
        <begin position="193"/>
        <end position="259"/>
    </location>
</feature>
<evidence type="ECO:0000256" key="3">
    <source>
        <dbReference type="ARBA" id="ARBA00023012"/>
    </source>
</evidence>
<dbReference type="Pfam" id="PF07730">
    <property type="entry name" value="HisKA_3"/>
    <property type="match status" value="1"/>
</dbReference>
<sequence>MKLVSTQQVPLPMARERRQSVLYAAVWMVFEILAVAGLLEPPAVPTWQLALGLSCVAAFSVTYLWMFHVNPDGAELWASRRFVRRGAIGGFGLLWVLVVALGLVRVGAAVALFPFIIAYAAYTLPYVVTALNWATGVVAGLGIWWTGTLPSGWLFSVAVSAAIVTVTGLLSRYRRHVQDQLRADKEMVVRLTERERIASDMHDLLGQTLTVTAMKAELVQRLIPTSPDKAVTEAQEVQHLARTALHQVRELVSQLHEVSLDTQLVVARSALQAAGIEPKVEDHRSAAAQDTSQDDTFDSVRGWVLREAVTNVVRHSGAAQCRMWIGDEKLCICDDGSGLGDAVWGNGLTGMRRRVDAAGGELTVGPGPGGHGTCVGVIG</sequence>
<keyword evidence="2 6" id="KW-0418">Kinase</keyword>
<dbReference type="RefSeq" id="WP_021104750.1">
    <property type="nucleotide sequence ID" value="NZ_JAWMSG010000046.1"/>
</dbReference>
<dbReference type="AlphaFoldDB" id="A0A239WCC2"/>
<evidence type="ECO:0000256" key="1">
    <source>
        <dbReference type="ARBA" id="ARBA00022679"/>
    </source>
</evidence>
<dbReference type="InterPro" id="IPR050482">
    <property type="entry name" value="Sensor_HK_TwoCompSys"/>
</dbReference>
<feature type="transmembrane region" description="Helical" evidence="4">
    <location>
        <begin position="87"/>
        <end position="120"/>
    </location>
</feature>
<proteinExistence type="predicted"/>
<evidence type="ECO:0000313" key="7">
    <source>
        <dbReference type="Proteomes" id="UP000215332"/>
    </source>
</evidence>
<organism evidence="6 7">
    <name type="scientific">Cutibacterium granulosum</name>
    <dbReference type="NCBI Taxonomy" id="33011"/>
    <lineage>
        <taxon>Bacteria</taxon>
        <taxon>Bacillati</taxon>
        <taxon>Actinomycetota</taxon>
        <taxon>Actinomycetes</taxon>
        <taxon>Propionibacteriales</taxon>
        <taxon>Propionibacteriaceae</taxon>
        <taxon>Cutibacterium</taxon>
    </lineage>
</organism>
<dbReference type="InterPro" id="IPR011712">
    <property type="entry name" value="Sig_transdc_His_kin_sub3_dim/P"/>
</dbReference>
<dbReference type="Gene3D" id="3.30.565.10">
    <property type="entry name" value="Histidine kinase-like ATPase, C-terminal domain"/>
    <property type="match status" value="1"/>
</dbReference>
<dbReference type="Proteomes" id="UP000215332">
    <property type="component" value="Chromosome 1"/>
</dbReference>
<dbReference type="CDD" id="cd16917">
    <property type="entry name" value="HATPase_UhpB-NarQ-NarX-like"/>
    <property type="match status" value="1"/>
</dbReference>
<evidence type="ECO:0000256" key="2">
    <source>
        <dbReference type="ARBA" id="ARBA00022777"/>
    </source>
</evidence>
<keyword evidence="1 6" id="KW-0808">Transferase</keyword>
<protein>
    <submittedName>
        <fullName evidence="6">Sensor histidine kinase desK</fullName>
        <ecNumber evidence="6">2.7.13.3</ecNumber>
    </submittedName>
</protein>
<reference evidence="6 7" key="1">
    <citation type="submission" date="2017-06" db="EMBL/GenBank/DDBJ databases">
        <authorList>
            <consortium name="Pathogen Informatics"/>
        </authorList>
    </citation>
    <scope>NUCLEOTIDE SEQUENCE [LARGE SCALE GENOMIC DNA]</scope>
    <source>
        <strain evidence="6 7">NCTC11865</strain>
    </source>
</reference>
<name>A0A239WCC2_9ACTN</name>
<dbReference type="Gene3D" id="1.20.5.1930">
    <property type="match status" value="1"/>
</dbReference>
<feature type="transmembrane region" description="Helical" evidence="4">
    <location>
        <begin position="126"/>
        <end position="145"/>
    </location>
</feature>